<evidence type="ECO:0000313" key="3">
    <source>
        <dbReference type="Proteomes" id="UP000245667"/>
    </source>
</evidence>
<proteinExistence type="predicted"/>
<sequence>MNLCGICILKDRGKIYLISEKPWQLQCSYFGFYGPFPELRFVFSPLKMKFNRKTAMTLNGHCGFLGLLCILLAMFEV</sequence>
<evidence type="ECO:0000256" key="1">
    <source>
        <dbReference type="SAM" id="Phobius"/>
    </source>
</evidence>
<dbReference type="Proteomes" id="UP000245667">
    <property type="component" value="Unassembled WGS sequence"/>
</dbReference>
<keyword evidence="1" id="KW-0812">Transmembrane</keyword>
<reference evidence="2 3" key="1">
    <citation type="submission" date="2018-05" db="EMBL/GenBank/DDBJ databases">
        <title>Genomic Encyclopedia of Archaeal and Bacterial Type Strains, Phase II (KMG-II): from individual species to whole genera.</title>
        <authorList>
            <person name="Goeker M."/>
        </authorList>
    </citation>
    <scope>NUCLEOTIDE SEQUENCE [LARGE SCALE GENOMIC DNA]</scope>
    <source>
        <strain evidence="2 3">DSM 23514</strain>
    </source>
</reference>
<evidence type="ECO:0000313" key="2">
    <source>
        <dbReference type="EMBL" id="PWK25689.1"/>
    </source>
</evidence>
<gene>
    <name evidence="2" type="ORF">LX92_00432</name>
</gene>
<keyword evidence="1" id="KW-0472">Membrane</keyword>
<accession>A0A316E8K0</accession>
<dbReference type="EMBL" id="QGGQ01000001">
    <property type="protein sequence ID" value="PWK25689.1"/>
    <property type="molecule type" value="Genomic_DNA"/>
</dbReference>
<dbReference type="AlphaFoldDB" id="A0A316E8K0"/>
<name>A0A316E8K0_9FLAO</name>
<feature type="transmembrane region" description="Helical" evidence="1">
    <location>
        <begin position="56"/>
        <end position="75"/>
    </location>
</feature>
<organism evidence="2 3">
    <name type="scientific">Maribacter polysiphoniae</name>
    <dbReference type="NCBI Taxonomy" id="429344"/>
    <lineage>
        <taxon>Bacteria</taxon>
        <taxon>Pseudomonadati</taxon>
        <taxon>Bacteroidota</taxon>
        <taxon>Flavobacteriia</taxon>
        <taxon>Flavobacteriales</taxon>
        <taxon>Flavobacteriaceae</taxon>
        <taxon>Maribacter</taxon>
    </lineage>
</organism>
<protein>
    <submittedName>
        <fullName evidence="2">Uncharacterized protein</fullName>
    </submittedName>
</protein>
<keyword evidence="1" id="KW-1133">Transmembrane helix</keyword>
<comment type="caution">
    <text evidence="2">The sequence shown here is derived from an EMBL/GenBank/DDBJ whole genome shotgun (WGS) entry which is preliminary data.</text>
</comment>